<dbReference type="Proteomes" id="UP000284706">
    <property type="component" value="Unassembled WGS sequence"/>
</dbReference>
<proteinExistence type="predicted"/>
<gene>
    <name evidence="2" type="ORF">CVT26_012007</name>
</gene>
<keyword evidence="3" id="KW-1185">Reference proteome</keyword>
<evidence type="ECO:0000313" key="2">
    <source>
        <dbReference type="EMBL" id="PPR02523.1"/>
    </source>
</evidence>
<feature type="region of interest" description="Disordered" evidence="1">
    <location>
        <begin position="1"/>
        <end position="23"/>
    </location>
</feature>
<sequence length="164" mass="18319">MAINVAGDSDCTTPPNMGSKLPLEANDDRLASLSFVTLWCGEDARQPRGFGNGFWTVAVPSVVSIIRRVQRGVDGPKPPTFTDAKRAPKSFLVNQYTFSSVVFKSTNRSMFHSGQRQCQNDRYPTWCLERQSFQPQNARVRSAGYRSRGVGEATESYRWLCMGV</sequence>
<dbReference type="AlphaFoldDB" id="A0A409YHM0"/>
<comment type="caution">
    <text evidence="2">The sequence shown here is derived from an EMBL/GenBank/DDBJ whole genome shotgun (WGS) entry which is preliminary data.</text>
</comment>
<name>A0A409YHM0_9AGAR</name>
<evidence type="ECO:0000313" key="3">
    <source>
        <dbReference type="Proteomes" id="UP000284706"/>
    </source>
</evidence>
<dbReference type="EMBL" id="NHYE01000844">
    <property type="protein sequence ID" value="PPR02523.1"/>
    <property type="molecule type" value="Genomic_DNA"/>
</dbReference>
<accession>A0A409YHM0</accession>
<protein>
    <submittedName>
        <fullName evidence="2">Uncharacterized protein</fullName>
    </submittedName>
</protein>
<reference evidence="2 3" key="1">
    <citation type="journal article" date="2018" name="Evol. Lett.">
        <title>Horizontal gene cluster transfer increased hallucinogenic mushroom diversity.</title>
        <authorList>
            <person name="Reynolds H.T."/>
            <person name="Vijayakumar V."/>
            <person name="Gluck-Thaler E."/>
            <person name="Korotkin H.B."/>
            <person name="Matheny P.B."/>
            <person name="Slot J.C."/>
        </authorList>
    </citation>
    <scope>NUCLEOTIDE SEQUENCE [LARGE SCALE GENOMIC DNA]</scope>
    <source>
        <strain evidence="2 3">SRW20</strain>
    </source>
</reference>
<evidence type="ECO:0000256" key="1">
    <source>
        <dbReference type="SAM" id="MobiDB-lite"/>
    </source>
</evidence>
<organism evidence="2 3">
    <name type="scientific">Gymnopilus dilepis</name>
    <dbReference type="NCBI Taxonomy" id="231916"/>
    <lineage>
        <taxon>Eukaryota</taxon>
        <taxon>Fungi</taxon>
        <taxon>Dikarya</taxon>
        <taxon>Basidiomycota</taxon>
        <taxon>Agaricomycotina</taxon>
        <taxon>Agaricomycetes</taxon>
        <taxon>Agaricomycetidae</taxon>
        <taxon>Agaricales</taxon>
        <taxon>Agaricineae</taxon>
        <taxon>Hymenogastraceae</taxon>
        <taxon>Gymnopilus</taxon>
    </lineage>
</organism>
<dbReference type="InParanoid" id="A0A409YHM0"/>